<protein>
    <submittedName>
        <fullName evidence="2">Uncharacterized protein</fullName>
    </submittedName>
</protein>
<proteinExistence type="predicted"/>
<dbReference type="EMBL" id="CAUYUJ010021376">
    <property type="protein sequence ID" value="CAK0904231.1"/>
    <property type="molecule type" value="Genomic_DNA"/>
</dbReference>
<reference evidence="2" key="1">
    <citation type="submission" date="2023-10" db="EMBL/GenBank/DDBJ databases">
        <authorList>
            <person name="Chen Y."/>
            <person name="Shah S."/>
            <person name="Dougan E. K."/>
            <person name="Thang M."/>
            <person name="Chan C."/>
        </authorList>
    </citation>
    <scope>NUCLEOTIDE SEQUENCE [LARGE SCALE GENOMIC DNA]</scope>
</reference>
<dbReference type="Proteomes" id="UP001189429">
    <property type="component" value="Unassembled WGS sequence"/>
</dbReference>
<name>A0ABN9Y0M7_9DINO</name>
<evidence type="ECO:0000313" key="3">
    <source>
        <dbReference type="Proteomes" id="UP001189429"/>
    </source>
</evidence>
<sequence>MAATALPRGAAQEVPGLLRVPGLAESLRQQAAPPGDTDAVEETVAAVREALGGGDERVPQPPSWRDAVHRQVVPRRPPPEQAETKGFQALAQDEAALEGG</sequence>
<gene>
    <name evidence="2" type="ORF">PCOR1329_LOCUS80331</name>
</gene>
<keyword evidence="3" id="KW-1185">Reference proteome</keyword>
<feature type="region of interest" description="Disordered" evidence="1">
    <location>
        <begin position="74"/>
        <end position="100"/>
    </location>
</feature>
<comment type="caution">
    <text evidence="2">The sequence shown here is derived from an EMBL/GenBank/DDBJ whole genome shotgun (WGS) entry which is preliminary data.</text>
</comment>
<evidence type="ECO:0000313" key="2">
    <source>
        <dbReference type="EMBL" id="CAK0904231.1"/>
    </source>
</evidence>
<accession>A0ABN9Y0M7</accession>
<organism evidence="2 3">
    <name type="scientific">Prorocentrum cordatum</name>
    <dbReference type="NCBI Taxonomy" id="2364126"/>
    <lineage>
        <taxon>Eukaryota</taxon>
        <taxon>Sar</taxon>
        <taxon>Alveolata</taxon>
        <taxon>Dinophyceae</taxon>
        <taxon>Prorocentrales</taxon>
        <taxon>Prorocentraceae</taxon>
        <taxon>Prorocentrum</taxon>
    </lineage>
</organism>
<evidence type="ECO:0000256" key="1">
    <source>
        <dbReference type="SAM" id="MobiDB-lite"/>
    </source>
</evidence>